<protein>
    <recommendedName>
        <fullName evidence="1">UBC core domain-containing protein</fullName>
    </recommendedName>
</protein>
<proteinExistence type="predicted"/>
<accession>A0A0B7BX79</accession>
<dbReference type="CDD" id="cd23955">
    <property type="entry name" value="UBCc_invertebrate"/>
    <property type="match status" value="1"/>
</dbReference>
<dbReference type="InterPro" id="IPR050113">
    <property type="entry name" value="Ub_conjugating_enzyme"/>
</dbReference>
<dbReference type="AlphaFoldDB" id="A0A0B7BX79"/>
<dbReference type="PROSITE" id="PS50127">
    <property type="entry name" value="UBC_2"/>
    <property type="match status" value="1"/>
</dbReference>
<organism evidence="2">
    <name type="scientific">Arion vulgaris</name>
    <dbReference type="NCBI Taxonomy" id="1028688"/>
    <lineage>
        <taxon>Eukaryota</taxon>
        <taxon>Metazoa</taxon>
        <taxon>Spiralia</taxon>
        <taxon>Lophotrochozoa</taxon>
        <taxon>Mollusca</taxon>
        <taxon>Gastropoda</taxon>
        <taxon>Heterobranchia</taxon>
        <taxon>Euthyneura</taxon>
        <taxon>Panpulmonata</taxon>
        <taxon>Eupulmonata</taxon>
        <taxon>Stylommatophora</taxon>
        <taxon>Helicina</taxon>
        <taxon>Arionoidea</taxon>
        <taxon>Arionidae</taxon>
        <taxon>Arion</taxon>
    </lineage>
</organism>
<dbReference type="InterPro" id="IPR016135">
    <property type="entry name" value="UBQ-conjugating_enzyme/RWD"/>
</dbReference>
<dbReference type="Pfam" id="PF00179">
    <property type="entry name" value="UQ_con"/>
    <property type="match status" value="1"/>
</dbReference>
<dbReference type="SUPFAM" id="SSF54495">
    <property type="entry name" value="UBC-like"/>
    <property type="match status" value="1"/>
</dbReference>
<dbReference type="EMBL" id="HACG01049940">
    <property type="protein sequence ID" value="CEK96805.1"/>
    <property type="molecule type" value="Transcribed_RNA"/>
</dbReference>
<sequence length="164" mass="18558">MASQKAVLKRFKIDQEELIKSPVSNVCAVPLEKDMFEWHCNIRQDEIIFHLILFFPKEYPYKSPSAEFVPMGFQYNSGATKQGKKGTQVCLNIFSDFSSHHTEWKSEKGVGWSPAYTVQTILMNVVAFLAETQAEGSSSNTYTHNLQLSKSFTCSDCGHSYTNP</sequence>
<dbReference type="PANTHER" id="PTHR24067">
    <property type="entry name" value="UBIQUITIN-CONJUGATING ENZYME E2"/>
    <property type="match status" value="1"/>
</dbReference>
<evidence type="ECO:0000259" key="1">
    <source>
        <dbReference type="PROSITE" id="PS50127"/>
    </source>
</evidence>
<feature type="non-terminal residue" evidence="2">
    <location>
        <position position="164"/>
    </location>
</feature>
<evidence type="ECO:0000313" key="2">
    <source>
        <dbReference type="EMBL" id="CEK96805.1"/>
    </source>
</evidence>
<name>A0A0B7BX79_9EUPU</name>
<dbReference type="InterPro" id="IPR000608">
    <property type="entry name" value="UBC"/>
</dbReference>
<gene>
    <name evidence="2" type="primary">ORF213518</name>
</gene>
<feature type="domain" description="UBC core" evidence="1">
    <location>
        <begin position="6"/>
        <end position="164"/>
    </location>
</feature>
<dbReference type="SMART" id="SM00212">
    <property type="entry name" value="UBCc"/>
    <property type="match status" value="1"/>
</dbReference>
<reference evidence="2" key="1">
    <citation type="submission" date="2014-12" db="EMBL/GenBank/DDBJ databases">
        <title>Insight into the proteome of Arion vulgaris.</title>
        <authorList>
            <person name="Aradska J."/>
            <person name="Bulat T."/>
            <person name="Smidak R."/>
            <person name="Sarate P."/>
            <person name="Gangsoo J."/>
            <person name="Sialana F."/>
            <person name="Bilban M."/>
            <person name="Lubec G."/>
        </authorList>
    </citation>
    <scope>NUCLEOTIDE SEQUENCE</scope>
    <source>
        <tissue evidence="2">Skin</tissue>
    </source>
</reference>
<dbReference type="Gene3D" id="3.10.110.10">
    <property type="entry name" value="Ubiquitin Conjugating Enzyme"/>
    <property type="match status" value="1"/>
</dbReference>